<organism evidence="1 2">
    <name type="scientific">Rotaria socialis</name>
    <dbReference type="NCBI Taxonomy" id="392032"/>
    <lineage>
        <taxon>Eukaryota</taxon>
        <taxon>Metazoa</taxon>
        <taxon>Spiralia</taxon>
        <taxon>Gnathifera</taxon>
        <taxon>Rotifera</taxon>
        <taxon>Eurotatoria</taxon>
        <taxon>Bdelloidea</taxon>
        <taxon>Philodinida</taxon>
        <taxon>Philodinidae</taxon>
        <taxon>Rotaria</taxon>
    </lineage>
</organism>
<proteinExistence type="predicted"/>
<dbReference type="AlphaFoldDB" id="A0A821IHR7"/>
<evidence type="ECO:0000313" key="1">
    <source>
        <dbReference type="EMBL" id="CAF4701992.1"/>
    </source>
</evidence>
<dbReference type="EMBL" id="CAJOBQ010009907">
    <property type="protein sequence ID" value="CAF4701992.1"/>
    <property type="molecule type" value="Genomic_DNA"/>
</dbReference>
<dbReference type="Proteomes" id="UP000663862">
    <property type="component" value="Unassembled WGS sequence"/>
</dbReference>
<accession>A0A821IHR7</accession>
<comment type="caution">
    <text evidence="1">The sequence shown here is derived from an EMBL/GenBank/DDBJ whole genome shotgun (WGS) entry which is preliminary data.</text>
</comment>
<sequence>MNQAQAYRDLGRSNLLESLVNKTSDVLYGLWRNKHITQKQYERLKVVKEQAEIAHLCFLRKAHKPKAPLRSIMADFKSPTIAISRWLYGLLRPLFNRLANETTILNGSQLVKQIEQWSARYLTTTTSFITMDATDLYRVSQE</sequence>
<reference evidence="1" key="1">
    <citation type="submission" date="2021-02" db="EMBL/GenBank/DDBJ databases">
        <authorList>
            <person name="Nowell W R."/>
        </authorList>
    </citation>
    <scope>NUCLEOTIDE SEQUENCE</scope>
</reference>
<gene>
    <name evidence="1" type="ORF">TSG867_LOCUS33368</name>
</gene>
<name>A0A821IHR7_9BILA</name>
<protein>
    <submittedName>
        <fullName evidence="1">Uncharacterized protein</fullName>
    </submittedName>
</protein>
<evidence type="ECO:0000313" key="2">
    <source>
        <dbReference type="Proteomes" id="UP000663862"/>
    </source>
</evidence>